<organism evidence="2 3">
    <name type="scientific">Saccharopolyspora ipomoeae</name>
    <dbReference type="NCBI Taxonomy" id="3042027"/>
    <lineage>
        <taxon>Bacteria</taxon>
        <taxon>Bacillati</taxon>
        <taxon>Actinomycetota</taxon>
        <taxon>Actinomycetes</taxon>
        <taxon>Pseudonocardiales</taxon>
        <taxon>Pseudonocardiaceae</taxon>
        <taxon>Saccharopolyspora</taxon>
    </lineage>
</organism>
<protein>
    <submittedName>
        <fullName evidence="2">Nitroreductase family protein</fullName>
    </submittedName>
</protein>
<dbReference type="Pfam" id="PF00881">
    <property type="entry name" value="Nitroreductase"/>
    <property type="match status" value="1"/>
</dbReference>
<evidence type="ECO:0000313" key="3">
    <source>
        <dbReference type="Proteomes" id="UP001237595"/>
    </source>
</evidence>
<feature type="domain" description="Nitroreductase" evidence="1">
    <location>
        <begin position="123"/>
        <end position="310"/>
    </location>
</feature>
<dbReference type="Proteomes" id="UP001237595">
    <property type="component" value="Unassembled WGS sequence"/>
</dbReference>
<comment type="caution">
    <text evidence="2">The sequence shown here is derived from an EMBL/GenBank/DDBJ whole genome shotgun (WGS) entry which is preliminary data.</text>
</comment>
<name>A0ABT6PR93_9PSEU</name>
<dbReference type="Gene3D" id="3.40.109.10">
    <property type="entry name" value="NADH Oxidase"/>
    <property type="match status" value="1"/>
</dbReference>
<evidence type="ECO:0000313" key="2">
    <source>
        <dbReference type="EMBL" id="MDI2030474.1"/>
    </source>
</evidence>
<accession>A0ABT6PR93</accession>
<dbReference type="RefSeq" id="WP_281456790.1">
    <property type="nucleotide sequence ID" value="NZ_JASAOF010000011.1"/>
</dbReference>
<dbReference type="PANTHER" id="PTHR23026">
    <property type="entry name" value="NADPH NITROREDUCTASE"/>
    <property type="match status" value="1"/>
</dbReference>
<dbReference type="NCBIfam" id="NF047509">
    <property type="entry name" value="Rv3131_FMN_oxido"/>
    <property type="match status" value="1"/>
</dbReference>
<dbReference type="PANTHER" id="PTHR23026:SF123">
    <property type="entry name" value="NAD(P)H NITROREDUCTASE RV3131-RELATED"/>
    <property type="match status" value="1"/>
</dbReference>
<proteinExistence type="predicted"/>
<evidence type="ECO:0000259" key="1">
    <source>
        <dbReference type="Pfam" id="PF00881"/>
    </source>
</evidence>
<sequence>MNDIEHLAPGDDRPWSPEEAASIARAVNRAPSVHNTQPWSLSMHDRVVDLHQREDTAPSQHDPEGRDRTISCGAALTNLVLAVRKLGWRADIAFRDDPEHLASVAASRRLEPGPAEIQRYEAIADRASHRRPFEPRPVSGPDERALRSAAEELPPVRARWITGDAEALHLARLLTYAARVQHADQTYQRELASWIVQQADSKPSGVPAEALGEQGLGAVGLVSGATRAPDEAWLAARVESESVLLLSTPEDGLRAHLDAGAALENAWLEATHRGLGASVMTQCLQLGEIRRGLARGGGGPDSVQVLMRFGHPVAPVPRSARRPLEEIFDDDPR</sequence>
<keyword evidence="3" id="KW-1185">Reference proteome</keyword>
<reference evidence="2 3" key="1">
    <citation type="submission" date="2023-04" db="EMBL/GenBank/DDBJ databases">
        <title>Draft genome sequence of Saccharopolyspora sp. TS4A08 isolated from sweet potato rhizospheric soil.</title>
        <authorList>
            <person name="Suksaard P."/>
            <person name="Duangmal K."/>
        </authorList>
    </citation>
    <scope>NUCLEOTIDE SEQUENCE [LARGE SCALE GENOMIC DNA]</scope>
    <source>
        <strain evidence="2 3">TS4A08</strain>
    </source>
</reference>
<dbReference type="InterPro" id="IPR050627">
    <property type="entry name" value="Nitroreductase/BluB"/>
</dbReference>
<dbReference type="InterPro" id="IPR029479">
    <property type="entry name" value="Nitroreductase"/>
</dbReference>
<dbReference type="SUPFAM" id="SSF55469">
    <property type="entry name" value="FMN-dependent nitroreductase-like"/>
    <property type="match status" value="2"/>
</dbReference>
<dbReference type="InterPro" id="IPR000415">
    <property type="entry name" value="Nitroreductase-like"/>
</dbReference>
<gene>
    <name evidence="2" type="ORF">QFW96_17715</name>
</gene>
<dbReference type="EMBL" id="JASAOF010000011">
    <property type="protein sequence ID" value="MDI2030474.1"/>
    <property type="molecule type" value="Genomic_DNA"/>
</dbReference>